<reference evidence="7 8" key="1">
    <citation type="journal article" date="2021" name="DNA Res.">
        <title>Genome analysis of Candida subhashii reveals its hybrid nature and dual mitochondrial genome conformations.</title>
        <authorList>
            <person name="Mixao V."/>
            <person name="Hegedusova E."/>
            <person name="Saus E."/>
            <person name="Pryszcz L.P."/>
            <person name="Cillingova A."/>
            <person name="Nosek J."/>
            <person name="Gabaldon T."/>
        </authorList>
    </citation>
    <scope>NUCLEOTIDE SEQUENCE [LARGE SCALE GENOMIC DNA]</scope>
    <source>
        <strain evidence="7 8">CBS 10753</strain>
    </source>
</reference>
<keyword evidence="5" id="KW-0539">Nucleus</keyword>
<dbReference type="GO" id="GO:0005681">
    <property type="term" value="C:spliceosomal complex"/>
    <property type="evidence" value="ECO:0007669"/>
    <property type="project" value="UniProtKB-KW"/>
</dbReference>
<proteinExistence type="predicted"/>
<keyword evidence="2" id="KW-0507">mRNA processing</keyword>
<keyword evidence="8" id="KW-1185">Reference proteome</keyword>
<evidence type="ECO:0000256" key="1">
    <source>
        <dbReference type="ARBA" id="ARBA00004123"/>
    </source>
</evidence>
<dbReference type="AlphaFoldDB" id="A0A8J5QHZ2"/>
<evidence type="ECO:0000256" key="2">
    <source>
        <dbReference type="ARBA" id="ARBA00022664"/>
    </source>
</evidence>
<dbReference type="GO" id="GO:0008380">
    <property type="term" value="P:RNA splicing"/>
    <property type="evidence" value="ECO:0007669"/>
    <property type="project" value="UniProtKB-KW"/>
</dbReference>
<keyword evidence="3" id="KW-0747">Spliceosome</keyword>
<dbReference type="GeneID" id="73471859"/>
<dbReference type="Pfam" id="PF05700">
    <property type="entry name" value="BCAS2"/>
    <property type="match status" value="1"/>
</dbReference>
<accession>A0A8J5QHZ2</accession>
<gene>
    <name evidence="7" type="ORF">J8A68_005059</name>
</gene>
<evidence type="ECO:0000256" key="5">
    <source>
        <dbReference type="ARBA" id="ARBA00023242"/>
    </source>
</evidence>
<feature type="compositionally biased region" description="Acidic residues" evidence="6">
    <location>
        <begin position="107"/>
        <end position="116"/>
    </location>
</feature>
<dbReference type="RefSeq" id="XP_049261714.1">
    <property type="nucleotide sequence ID" value="XM_049409084.1"/>
</dbReference>
<evidence type="ECO:0000256" key="4">
    <source>
        <dbReference type="ARBA" id="ARBA00023187"/>
    </source>
</evidence>
<dbReference type="InterPro" id="IPR008409">
    <property type="entry name" value="SPF27"/>
</dbReference>
<dbReference type="GO" id="GO:0006397">
    <property type="term" value="P:mRNA processing"/>
    <property type="evidence" value="ECO:0007669"/>
    <property type="project" value="UniProtKB-KW"/>
</dbReference>
<feature type="region of interest" description="Disordered" evidence="6">
    <location>
        <begin position="105"/>
        <end position="127"/>
    </location>
</feature>
<protein>
    <submittedName>
        <fullName evidence="7">Uncharacterized protein</fullName>
    </submittedName>
</protein>
<evidence type="ECO:0000256" key="3">
    <source>
        <dbReference type="ARBA" id="ARBA00022728"/>
    </source>
</evidence>
<comment type="subcellular location">
    <subcellularLocation>
        <location evidence="1">Nucleus</location>
    </subcellularLocation>
</comment>
<keyword evidence="4" id="KW-0508">mRNA splicing</keyword>
<sequence length="256" mass="29951">MVTINYEPLEHLPYIDENISPEERAHVEQLIEMELANQFNNNVTNMTNNHAHTNNNNLNRVSLQQQLSQQQQLHQQNMHPLVDQLLPLPASNVPSSLLAREVLRYEEESEEDDDDTNNPPPILMEGGIDLSRYTDFNSNNSVISPTEREVDINYNQMYTTLEYAHLQQRNLNVMLKNKQELSQLQSQHLQQLQEIDQDLQQRIGDKRQMIDDIEQTRKKRQVDDFKPVGDYLQQQWRDGIESCVEMSIEGAKLEMN</sequence>
<dbReference type="OrthoDB" id="205794at2759"/>
<organism evidence="7 8">
    <name type="scientific">[Candida] subhashii</name>
    <dbReference type="NCBI Taxonomy" id="561895"/>
    <lineage>
        <taxon>Eukaryota</taxon>
        <taxon>Fungi</taxon>
        <taxon>Dikarya</taxon>
        <taxon>Ascomycota</taxon>
        <taxon>Saccharomycotina</taxon>
        <taxon>Pichiomycetes</taxon>
        <taxon>Debaryomycetaceae</taxon>
        <taxon>Spathaspora</taxon>
    </lineage>
</organism>
<name>A0A8J5QHZ2_9ASCO</name>
<evidence type="ECO:0000256" key="6">
    <source>
        <dbReference type="SAM" id="MobiDB-lite"/>
    </source>
</evidence>
<dbReference type="Proteomes" id="UP000694255">
    <property type="component" value="Unassembled WGS sequence"/>
</dbReference>
<comment type="caution">
    <text evidence="7">The sequence shown here is derived from an EMBL/GenBank/DDBJ whole genome shotgun (WGS) entry which is preliminary data.</text>
</comment>
<evidence type="ECO:0000313" key="8">
    <source>
        <dbReference type="Proteomes" id="UP000694255"/>
    </source>
</evidence>
<dbReference type="EMBL" id="JAGSYN010000219">
    <property type="protein sequence ID" value="KAG7661481.1"/>
    <property type="molecule type" value="Genomic_DNA"/>
</dbReference>
<evidence type="ECO:0000313" key="7">
    <source>
        <dbReference type="EMBL" id="KAG7661481.1"/>
    </source>
</evidence>